<dbReference type="Gene3D" id="3.20.20.80">
    <property type="entry name" value="Glycosidases"/>
    <property type="match status" value="1"/>
</dbReference>
<keyword evidence="2 5" id="KW-0378">Hydrolase</keyword>
<keyword evidence="6" id="KW-1185">Reference proteome</keyword>
<evidence type="ECO:0000256" key="2">
    <source>
        <dbReference type="ARBA" id="ARBA00022801"/>
    </source>
</evidence>
<dbReference type="PANTHER" id="PTHR10353">
    <property type="entry name" value="GLYCOSYL HYDROLASE"/>
    <property type="match status" value="1"/>
</dbReference>
<dbReference type="Proteomes" id="UP000478052">
    <property type="component" value="Unassembled WGS sequence"/>
</dbReference>
<comment type="similarity">
    <text evidence="1 4">Belongs to the glycosyl hydrolase 1 family.</text>
</comment>
<dbReference type="AlphaFoldDB" id="A0A6G0YK79"/>
<evidence type="ECO:0000256" key="4">
    <source>
        <dbReference type="RuleBase" id="RU003690"/>
    </source>
</evidence>
<evidence type="ECO:0000313" key="6">
    <source>
        <dbReference type="Proteomes" id="UP000478052"/>
    </source>
</evidence>
<feature type="non-terminal residue" evidence="5">
    <location>
        <position position="453"/>
    </location>
</feature>
<dbReference type="Pfam" id="PF00232">
    <property type="entry name" value="Glyco_hydro_1"/>
    <property type="match status" value="1"/>
</dbReference>
<accession>A0A6G0YK79</accession>
<reference evidence="5 6" key="1">
    <citation type="submission" date="2019-08" db="EMBL/GenBank/DDBJ databases">
        <title>Whole genome of Aphis craccivora.</title>
        <authorList>
            <person name="Voronova N.V."/>
            <person name="Shulinski R.S."/>
            <person name="Bandarenka Y.V."/>
            <person name="Zhorov D.G."/>
            <person name="Warner D."/>
        </authorList>
    </citation>
    <scope>NUCLEOTIDE SEQUENCE [LARGE SCALE GENOMIC DNA]</scope>
    <source>
        <strain evidence="5">180601</strain>
        <tissue evidence="5">Whole Body</tissue>
    </source>
</reference>
<dbReference type="InterPro" id="IPR017853">
    <property type="entry name" value="GH"/>
</dbReference>
<dbReference type="PANTHER" id="PTHR10353:SF36">
    <property type="entry name" value="LP05116P"/>
    <property type="match status" value="1"/>
</dbReference>
<name>A0A6G0YK79_APHCR</name>
<organism evidence="5 6">
    <name type="scientific">Aphis craccivora</name>
    <name type="common">Cowpea aphid</name>
    <dbReference type="NCBI Taxonomy" id="307492"/>
    <lineage>
        <taxon>Eukaryota</taxon>
        <taxon>Metazoa</taxon>
        <taxon>Ecdysozoa</taxon>
        <taxon>Arthropoda</taxon>
        <taxon>Hexapoda</taxon>
        <taxon>Insecta</taxon>
        <taxon>Pterygota</taxon>
        <taxon>Neoptera</taxon>
        <taxon>Paraneoptera</taxon>
        <taxon>Hemiptera</taxon>
        <taxon>Sternorrhyncha</taxon>
        <taxon>Aphidomorpha</taxon>
        <taxon>Aphidoidea</taxon>
        <taxon>Aphididae</taxon>
        <taxon>Aphidini</taxon>
        <taxon>Aphis</taxon>
        <taxon>Aphis</taxon>
    </lineage>
</organism>
<dbReference type="PRINTS" id="PR00131">
    <property type="entry name" value="GLHYDRLASE1"/>
</dbReference>
<dbReference type="OrthoDB" id="65569at2759"/>
<proteinExistence type="inferred from homology"/>
<evidence type="ECO:0000256" key="1">
    <source>
        <dbReference type="ARBA" id="ARBA00010838"/>
    </source>
</evidence>
<dbReference type="GO" id="GO:0008422">
    <property type="term" value="F:beta-glucosidase activity"/>
    <property type="evidence" value="ECO:0007669"/>
    <property type="project" value="TreeGrafter"/>
</dbReference>
<evidence type="ECO:0000313" key="5">
    <source>
        <dbReference type="EMBL" id="KAF0757499.1"/>
    </source>
</evidence>
<gene>
    <name evidence="5" type="ORF">FWK35_00013636</name>
</gene>
<keyword evidence="3" id="KW-0326">Glycosidase</keyword>
<dbReference type="SUPFAM" id="SSF51445">
    <property type="entry name" value="(Trans)glycosidases"/>
    <property type="match status" value="1"/>
</dbReference>
<dbReference type="GO" id="GO:0005975">
    <property type="term" value="P:carbohydrate metabolic process"/>
    <property type="evidence" value="ECO:0007669"/>
    <property type="project" value="InterPro"/>
</dbReference>
<dbReference type="InterPro" id="IPR001360">
    <property type="entry name" value="Glyco_hydro_1"/>
</dbReference>
<evidence type="ECO:0000256" key="3">
    <source>
        <dbReference type="ARBA" id="ARBA00023295"/>
    </source>
</evidence>
<sequence>MLNFKVFLKFLQISLPEGFMLGTGSSAYQIEGAWNADNKGPIPNPGGFLAKPQKKKFPIYHKGTDLHALDAIRGYSFVNGDIACDSYNKLDEDIKNLVELGVNTYRFSISWPRVLPFGDDRNINKLGVTMYHWDLPVSLQELGGWANPKIIEYFVKLWTTFNEPRLVAFAYGNEGMAPSVGETFNGIAEYTVIRNILLAHAKAYRLYKKDYAESQKGEISICLDTSAYFEKNPELEADKEALGVFTQPLVDGTFPKTVLDSIAKTNKEEKITKHINRIVEFTEEEKTELKKSYDFIAFNYYDSFKVQAMSDAERKEEGSLLNKDLGVVLSPNFDNIKETFDGFTQVVNWLVDNVKNPKLFVAENGIAEKSNEDGSAMKIEYHHGILTELDKALKRGIVITGYCVWSFMDSLEWTSGYFSKLFGIYAVDFNDPKRPRSKKNSFDFFKTVYKRLI</sequence>
<comment type="caution">
    <text evidence="5">The sequence shown here is derived from an EMBL/GenBank/DDBJ whole genome shotgun (WGS) entry which is preliminary data.</text>
</comment>
<dbReference type="EMBL" id="VUJU01003558">
    <property type="protein sequence ID" value="KAF0757499.1"/>
    <property type="molecule type" value="Genomic_DNA"/>
</dbReference>
<protein>
    <submittedName>
        <fullName evidence="5">Lactase-phlorizin hydrolase-like</fullName>
    </submittedName>
</protein>